<dbReference type="EMBL" id="BAAAPO010000046">
    <property type="protein sequence ID" value="GAA1804752.1"/>
    <property type="molecule type" value="Genomic_DNA"/>
</dbReference>
<feature type="domain" description="Predicted membrane protein YciQ-like C-terminal" evidence="2">
    <location>
        <begin position="85"/>
        <end position="264"/>
    </location>
</feature>
<proteinExistence type="predicted"/>
<gene>
    <name evidence="3" type="ORF">GCM10009811_30450</name>
</gene>
<feature type="transmembrane region" description="Helical" evidence="1">
    <location>
        <begin position="220"/>
        <end position="238"/>
    </location>
</feature>
<reference evidence="4" key="1">
    <citation type="journal article" date="2019" name="Int. J. Syst. Evol. Microbiol.">
        <title>The Global Catalogue of Microorganisms (GCM) 10K type strain sequencing project: providing services to taxonomists for standard genome sequencing and annotation.</title>
        <authorList>
            <consortium name="The Broad Institute Genomics Platform"/>
            <consortium name="The Broad Institute Genome Sequencing Center for Infectious Disease"/>
            <person name="Wu L."/>
            <person name="Ma J."/>
        </authorList>
    </citation>
    <scope>NUCLEOTIDE SEQUENCE [LARGE SCALE GENOMIC DNA]</scope>
    <source>
        <strain evidence="4">JCM 15592</strain>
    </source>
</reference>
<organism evidence="3 4">
    <name type="scientific">Nostocoides veronense</name>
    <dbReference type="NCBI Taxonomy" id="330836"/>
    <lineage>
        <taxon>Bacteria</taxon>
        <taxon>Bacillati</taxon>
        <taxon>Actinomycetota</taxon>
        <taxon>Actinomycetes</taxon>
        <taxon>Micrococcales</taxon>
        <taxon>Intrasporangiaceae</taxon>
        <taxon>Nostocoides</taxon>
    </lineage>
</organism>
<keyword evidence="1" id="KW-0812">Transmembrane</keyword>
<dbReference type="Proteomes" id="UP001499938">
    <property type="component" value="Unassembled WGS sequence"/>
</dbReference>
<keyword evidence="4" id="KW-1185">Reference proteome</keyword>
<evidence type="ECO:0000256" key="1">
    <source>
        <dbReference type="SAM" id="Phobius"/>
    </source>
</evidence>
<protein>
    <recommendedName>
        <fullName evidence="2">Predicted membrane protein YciQ-like C-terminal domain-containing protein</fullName>
    </recommendedName>
</protein>
<dbReference type="Pfam" id="PF20990">
    <property type="entry name" value="DUF2207_C"/>
    <property type="match status" value="1"/>
</dbReference>
<dbReference type="InterPro" id="IPR048389">
    <property type="entry name" value="YciQ-like_C"/>
</dbReference>
<accession>A0ABP4Y994</accession>
<evidence type="ECO:0000313" key="4">
    <source>
        <dbReference type="Proteomes" id="UP001499938"/>
    </source>
</evidence>
<comment type="caution">
    <text evidence="3">The sequence shown here is derived from an EMBL/GenBank/DDBJ whole genome shotgun (WGS) entry which is preliminary data.</text>
</comment>
<evidence type="ECO:0000259" key="2">
    <source>
        <dbReference type="Pfam" id="PF20990"/>
    </source>
</evidence>
<feature type="transmembrane region" description="Helical" evidence="1">
    <location>
        <begin position="193"/>
        <end position="214"/>
    </location>
</feature>
<dbReference type="RefSeq" id="WP_344087373.1">
    <property type="nucleotide sequence ID" value="NZ_BAAAPO010000046.1"/>
</dbReference>
<sequence>MVIQTADKPWGEVLRSPEVLDFLPWALLIAAGCAVAAALLLIPLITHARLAGRDDQSLVTPRNLLPLQDDPSARVSDRVRDAVVQFDLPADLRPEQMAVLLHDGSPERAIAAGLLDLESQGFVRIDTDGRASAVQAEGRVPESEFQRRLLRIVQGRNTRFEWRDWALSALYADATQQGWFTGRPDYTSYGPRLYAATTFTLGAICAAFSTRLLIAGYWTFSLALYAVAGLFVILGFAFRYSARRRPNRTQTGRALAEQLAGFARAVGATRELRHTQAGRDGAGAQRDSNWPAVLVALGVDDRPLKGFVRSIPTEAPTPR</sequence>
<keyword evidence="1" id="KW-0472">Membrane</keyword>
<feature type="transmembrane region" description="Helical" evidence="1">
    <location>
        <begin position="22"/>
        <end position="45"/>
    </location>
</feature>
<evidence type="ECO:0000313" key="3">
    <source>
        <dbReference type="EMBL" id="GAA1804752.1"/>
    </source>
</evidence>
<name>A0ABP4Y994_9MICO</name>
<keyword evidence="1" id="KW-1133">Transmembrane helix</keyword>